<geneLocation type="plasmid" evidence="3">
    <name>unnamed1</name>
</geneLocation>
<dbReference type="InterPro" id="IPR036291">
    <property type="entry name" value="NAD(P)-bd_dom_sf"/>
</dbReference>
<dbReference type="GO" id="GO:0000166">
    <property type="term" value="F:nucleotide binding"/>
    <property type="evidence" value="ECO:0007669"/>
    <property type="project" value="InterPro"/>
</dbReference>
<dbReference type="KEGG" id="moc:BB934_27940"/>
<dbReference type="PANTHER" id="PTHR43377">
    <property type="entry name" value="BILIVERDIN REDUCTASE A"/>
    <property type="match status" value="1"/>
</dbReference>
<gene>
    <name evidence="3" type="ORF">BB934_27940</name>
</gene>
<organism evidence="3">
    <name type="scientific">Microvirga ossetica</name>
    <dbReference type="NCBI Taxonomy" id="1882682"/>
    <lineage>
        <taxon>Bacteria</taxon>
        <taxon>Pseudomonadati</taxon>
        <taxon>Pseudomonadota</taxon>
        <taxon>Alphaproteobacteria</taxon>
        <taxon>Hyphomicrobiales</taxon>
        <taxon>Methylobacteriaceae</taxon>
        <taxon>Microvirga</taxon>
    </lineage>
</organism>
<feature type="domain" description="Gfo/Idh/MocA-like oxidoreductase N-terminal" evidence="1">
    <location>
        <begin position="3"/>
        <end position="121"/>
    </location>
</feature>
<dbReference type="EMBL" id="CP016617">
    <property type="protein sequence ID" value="ANY82184.1"/>
    <property type="molecule type" value="Genomic_DNA"/>
</dbReference>
<feature type="domain" description="GFO/IDH/MocA-like oxidoreductase" evidence="2">
    <location>
        <begin position="129"/>
        <end position="238"/>
    </location>
</feature>
<reference evidence="3" key="1">
    <citation type="submission" date="2016-07" db="EMBL/GenBank/DDBJ databases">
        <title>Microvirga ossetica sp. nov. a new species of rhizobia isolated from root nodules of the legume species Vicia alpestris Steven originated from North Ossetia region in the Caucasus.</title>
        <authorList>
            <person name="Safronova V.I."/>
            <person name="Kuznetsova I.G."/>
            <person name="Sazanova A.L."/>
            <person name="Belimov A."/>
            <person name="Andronov E."/>
            <person name="Osledkin Y.S."/>
            <person name="Onishchuk O.P."/>
            <person name="Kurchak O.N."/>
            <person name="Shaposhnikov A.I."/>
            <person name="Willems A."/>
            <person name="Tikhonovich I.A."/>
        </authorList>
    </citation>
    <scope>NUCLEOTIDE SEQUENCE [LARGE SCALE GENOMIC DNA]</scope>
    <source>
        <strain evidence="3">V5/3M</strain>
        <plasmid evidence="3">unnamed1</plasmid>
    </source>
</reference>
<dbReference type="RefSeq" id="WP_099513328.1">
    <property type="nucleotide sequence ID" value="NZ_CP016617.1"/>
</dbReference>
<dbReference type="PANTHER" id="PTHR43377:SF6">
    <property type="entry name" value="GFO_IDH_MOCA-LIKE OXIDOREDUCTASE N-TERMINAL DOMAIN-CONTAINING PROTEIN"/>
    <property type="match status" value="1"/>
</dbReference>
<keyword evidence="3" id="KW-0614">Plasmid</keyword>
<dbReference type="AlphaFoldDB" id="A0A1B2EQC3"/>
<dbReference type="OrthoDB" id="9800846at2"/>
<dbReference type="Pfam" id="PF01408">
    <property type="entry name" value="GFO_IDH_MocA"/>
    <property type="match status" value="1"/>
</dbReference>
<accession>A0A1B2EQC3</accession>
<protein>
    <submittedName>
        <fullName evidence="3">Oxidoreductase</fullName>
    </submittedName>
</protein>
<proteinExistence type="predicted"/>
<dbReference type="InterPro" id="IPR051450">
    <property type="entry name" value="Gfo/Idh/MocA_Oxidoreductases"/>
</dbReference>
<evidence type="ECO:0000259" key="1">
    <source>
        <dbReference type="Pfam" id="PF01408"/>
    </source>
</evidence>
<evidence type="ECO:0000313" key="3">
    <source>
        <dbReference type="EMBL" id="ANY82184.1"/>
    </source>
</evidence>
<dbReference type="SUPFAM" id="SSF55347">
    <property type="entry name" value="Glyceraldehyde-3-phosphate dehydrogenase-like, C-terminal domain"/>
    <property type="match status" value="1"/>
</dbReference>
<dbReference type="SUPFAM" id="SSF51735">
    <property type="entry name" value="NAD(P)-binding Rossmann-fold domains"/>
    <property type="match status" value="1"/>
</dbReference>
<sequence length="349" mass="38546">MIGIGVIGYGYWGPNLARCATEAEGCYLASIADFSPAARKRALSRYPSVAIEESWAALIVDRRVDAVIVATPTHSHFDIALAALQAGKHVLIEKPMTSSSHEARILIEEADRRGLVLMVDHTFVYTGAVRKIRELITSGQVGDVYYYDSTRINLGLFQSDVNVIWDLAVHDLAILDYTLDARPVAVSATGAGHIHGSPENMAHITLYLEGGATAHLNVNWLAPVKIRRTLIGGSRRMIVYDDVEPSEKVKVYDRGVYHGSEVEVTGKPEEIHSMLLNYRMGDIWTPQLPVKEALLTEIEYFLQCIENKEIKPITDGMSGLRVVSMLEGATQSLRRRGHPVENLALKEAS</sequence>
<name>A0A1B2EQC3_9HYPH</name>
<evidence type="ECO:0000259" key="2">
    <source>
        <dbReference type="Pfam" id="PF22725"/>
    </source>
</evidence>
<dbReference type="Pfam" id="PF22725">
    <property type="entry name" value="GFO_IDH_MocA_C3"/>
    <property type="match status" value="1"/>
</dbReference>
<dbReference type="Gene3D" id="3.40.50.720">
    <property type="entry name" value="NAD(P)-binding Rossmann-like Domain"/>
    <property type="match status" value="1"/>
</dbReference>
<dbReference type="InterPro" id="IPR055170">
    <property type="entry name" value="GFO_IDH_MocA-like_dom"/>
</dbReference>
<dbReference type="Gene3D" id="3.30.360.10">
    <property type="entry name" value="Dihydrodipicolinate Reductase, domain 2"/>
    <property type="match status" value="1"/>
</dbReference>
<dbReference type="InterPro" id="IPR000683">
    <property type="entry name" value="Gfo/Idh/MocA-like_OxRdtase_N"/>
</dbReference>